<evidence type="ECO:0000256" key="1">
    <source>
        <dbReference type="SAM" id="Coils"/>
    </source>
</evidence>
<protein>
    <submittedName>
        <fullName evidence="3">Coiled-coil domain-containing protein 91 isoform X1</fullName>
    </submittedName>
</protein>
<reference evidence="3" key="1">
    <citation type="submission" date="2025-08" db="UniProtKB">
        <authorList>
            <consortium name="RefSeq"/>
        </authorList>
    </citation>
    <scope>IDENTIFICATION</scope>
    <source>
        <tissue evidence="3">Blood</tissue>
    </source>
</reference>
<keyword evidence="2" id="KW-1185">Reference proteome</keyword>
<sequence length="489" mass="56610">MMMILVVLRLQRFLMVEMVKRKLRLLPFLGLLFLQPSRYCTGEWKCECALFFLHRQKCNFHCELPSRIYGRTSLTFLLMPMWNKVSGVHLSPASPEIILDHDHATSVGCLSSEPIISSPENVHTDNSIVSQTVPKAQIQQSTHTHLDISLFPLGLNDEKSNGTIALVDDSEDPGANVSNIQLQQKISSLEIKLKVSEEEKQRIKKDVESLMEKHSVLEKDFLKEKEQEAISFQDRYKELQEKHKQELEDMRKAGHEALSIIVDEYKALLQSSVKQQVEAIEKQYISAIEKQAHKCEELLNTQHQRLLEMLDTEKELLKEKIKEALIHQTQEQKEILEKCLEEERQRNKEALVSAAKLEKEAMKDAVLKAIEEERKNLEKAHAEERELWKTEHAKDQEKVSQAIQKAIQEQRKISQETVRAAIIEEQKRSEKAVEEAVKRTRDELIEYVKEQKRLDQVIRQRSLSSLELFLSCAQKQLSALIATEPVDIE</sequence>
<dbReference type="STRING" id="391180.A0A2Y9KXE5"/>
<dbReference type="GO" id="GO:0005829">
    <property type="term" value="C:cytosol"/>
    <property type="evidence" value="ECO:0007669"/>
    <property type="project" value="GOC"/>
</dbReference>
<feature type="coiled-coil region" evidence="1">
    <location>
        <begin position="179"/>
        <end position="256"/>
    </location>
</feature>
<dbReference type="PANTHER" id="PTHR35072">
    <property type="entry name" value="COILED-COIL DOMAIN-CONTAINING PROTEIN 91"/>
    <property type="match status" value="1"/>
</dbReference>
<keyword evidence="1" id="KW-0175">Coiled coil</keyword>
<evidence type="ECO:0000313" key="3">
    <source>
        <dbReference type="RefSeq" id="XP_022378376.1"/>
    </source>
</evidence>
<dbReference type="GO" id="GO:0090160">
    <property type="term" value="P:Golgi to lysosome transport"/>
    <property type="evidence" value="ECO:0007669"/>
    <property type="project" value="TreeGrafter"/>
</dbReference>
<dbReference type="Proteomes" id="UP000248482">
    <property type="component" value="Unplaced"/>
</dbReference>
<feature type="coiled-coil region" evidence="1">
    <location>
        <begin position="300"/>
        <end position="387"/>
    </location>
</feature>
<dbReference type="GeneID" id="111159953"/>
<dbReference type="OrthoDB" id="6146069at2759"/>
<evidence type="ECO:0000313" key="2">
    <source>
        <dbReference type="Proteomes" id="UP000248482"/>
    </source>
</evidence>
<dbReference type="PANTHER" id="PTHR35072:SF1">
    <property type="entry name" value="COILED-COIL DOMAIN-CONTAINING PROTEIN 91"/>
    <property type="match status" value="1"/>
</dbReference>
<dbReference type="KEGG" id="elk:111159953"/>
<name>A0A2Y9KXE5_ENHLU</name>
<dbReference type="GO" id="GO:0005802">
    <property type="term" value="C:trans-Golgi network"/>
    <property type="evidence" value="ECO:0007669"/>
    <property type="project" value="TreeGrafter"/>
</dbReference>
<gene>
    <name evidence="3" type="primary">LOC111159953</name>
</gene>
<proteinExistence type="predicted"/>
<dbReference type="RefSeq" id="XP_022378376.1">
    <property type="nucleotide sequence ID" value="XM_022522668.1"/>
</dbReference>
<accession>A0A2Y9KXE5</accession>
<dbReference type="InterPro" id="IPR034592">
    <property type="entry name" value="CCDC91"/>
</dbReference>
<organism evidence="2 3">
    <name type="scientific">Enhydra lutris kenyoni</name>
    <name type="common">northern sea otter</name>
    <dbReference type="NCBI Taxonomy" id="391180"/>
    <lineage>
        <taxon>Eukaryota</taxon>
        <taxon>Metazoa</taxon>
        <taxon>Chordata</taxon>
        <taxon>Craniata</taxon>
        <taxon>Vertebrata</taxon>
        <taxon>Euteleostomi</taxon>
        <taxon>Mammalia</taxon>
        <taxon>Eutheria</taxon>
        <taxon>Laurasiatheria</taxon>
        <taxon>Carnivora</taxon>
        <taxon>Caniformia</taxon>
        <taxon>Musteloidea</taxon>
        <taxon>Mustelidae</taxon>
        <taxon>Lutrinae</taxon>
        <taxon>Enhydra</taxon>
    </lineage>
</organism>
<dbReference type="AlphaFoldDB" id="A0A2Y9KXE5"/>